<evidence type="ECO:0000313" key="2">
    <source>
        <dbReference type="EMBL" id="PTQ28856.1"/>
    </source>
</evidence>
<dbReference type="Gramene" id="Mp1g14670.1">
    <property type="protein sequence ID" value="Mp1g14670.1.cds1"/>
    <property type="gene ID" value="Mp1g14670"/>
</dbReference>
<name>A0A2R6W4R4_MARPO</name>
<sequence length="103" mass="11538">MTAETCWLLSTIAITSRALHVGSARQSCCCSRISVDPSSALGVRFSFTHFLCRSGLSFQLFKEVCIFANSVCSRRRRIQSPIKKTGFVPHRPQHCDPHPLCRV</sequence>
<dbReference type="EMBL" id="KZ772823">
    <property type="protein sequence ID" value="PTQ28856.1"/>
    <property type="molecule type" value="Genomic_DNA"/>
</dbReference>
<gene>
    <name evidence="2" type="ORF">MARPO_0153s0023</name>
</gene>
<accession>A0A2R6W4R4</accession>
<evidence type="ECO:0000313" key="3">
    <source>
        <dbReference type="Proteomes" id="UP000244005"/>
    </source>
</evidence>
<protein>
    <recommendedName>
        <fullName evidence="4">Secreted protein</fullName>
    </recommendedName>
</protein>
<dbReference type="EMBL" id="KZ772823">
    <property type="protein sequence ID" value="PTQ28857.1"/>
    <property type="molecule type" value="Genomic_DNA"/>
</dbReference>
<evidence type="ECO:0008006" key="4">
    <source>
        <dbReference type="Google" id="ProtNLM"/>
    </source>
</evidence>
<keyword evidence="3" id="KW-1185">Reference proteome</keyword>
<organism evidence="2 3">
    <name type="scientific">Marchantia polymorpha</name>
    <name type="common">Common liverwort</name>
    <name type="synonym">Marchantia aquatica</name>
    <dbReference type="NCBI Taxonomy" id="3197"/>
    <lineage>
        <taxon>Eukaryota</taxon>
        <taxon>Viridiplantae</taxon>
        <taxon>Streptophyta</taxon>
        <taxon>Embryophyta</taxon>
        <taxon>Marchantiophyta</taxon>
        <taxon>Marchantiopsida</taxon>
        <taxon>Marchantiidae</taxon>
        <taxon>Marchantiales</taxon>
        <taxon>Marchantiaceae</taxon>
        <taxon>Marchantia</taxon>
    </lineage>
</organism>
<proteinExistence type="predicted"/>
<feature type="chain" id="PRO_5044069766" description="Secreted protein" evidence="1">
    <location>
        <begin position="19"/>
        <end position="103"/>
    </location>
</feature>
<keyword evidence="1" id="KW-0732">Signal</keyword>
<dbReference type="Proteomes" id="UP000244005">
    <property type="component" value="Unassembled WGS sequence"/>
</dbReference>
<reference evidence="3" key="1">
    <citation type="journal article" date="2017" name="Cell">
        <title>Insights into land plant evolution garnered from the Marchantia polymorpha genome.</title>
        <authorList>
            <person name="Bowman J.L."/>
            <person name="Kohchi T."/>
            <person name="Yamato K.T."/>
            <person name="Jenkins J."/>
            <person name="Shu S."/>
            <person name="Ishizaki K."/>
            <person name="Yamaoka S."/>
            <person name="Nishihama R."/>
            <person name="Nakamura Y."/>
            <person name="Berger F."/>
            <person name="Adam C."/>
            <person name="Aki S.S."/>
            <person name="Althoff F."/>
            <person name="Araki T."/>
            <person name="Arteaga-Vazquez M.A."/>
            <person name="Balasubrmanian S."/>
            <person name="Barry K."/>
            <person name="Bauer D."/>
            <person name="Boehm C.R."/>
            <person name="Briginshaw L."/>
            <person name="Caballero-Perez J."/>
            <person name="Catarino B."/>
            <person name="Chen F."/>
            <person name="Chiyoda S."/>
            <person name="Chovatia M."/>
            <person name="Davies K.M."/>
            <person name="Delmans M."/>
            <person name="Demura T."/>
            <person name="Dierschke T."/>
            <person name="Dolan L."/>
            <person name="Dorantes-Acosta A.E."/>
            <person name="Eklund D.M."/>
            <person name="Florent S.N."/>
            <person name="Flores-Sandoval E."/>
            <person name="Fujiyama A."/>
            <person name="Fukuzawa H."/>
            <person name="Galik B."/>
            <person name="Grimanelli D."/>
            <person name="Grimwood J."/>
            <person name="Grossniklaus U."/>
            <person name="Hamada T."/>
            <person name="Haseloff J."/>
            <person name="Hetherington A.J."/>
            <person name="Higo A."/>
            <person name="Hirakawa Y."/>
            <person name="Hundley H.N."/>
            <person name="Ikeda Y."/>
            <person name="Inoue K."/>
            <person name="Inoue S.I."/>
            <person name="Ishida S."/>
            <person name="Jia Q."/>
            <person name="Kakita M."/>
            <person name="Kanazawa T."/>
            <person name="Kawai Y."/>
            <person name="Kawashima T."/>
            <person name="Kennedy M."/>
            <person name="Kinose K."/>
            <person name="Kinoshita T."/>
            <person name="Kohara Y."/>
            <person name="Koide E."/>
            <person name="Komatsu K."/>
            <person name="Kopischke S."/>
            <person name="Kubo M."/>
            <person name="Kyozuka J."/>
            <person name="Lagercrantz U."/>
            <person name="Lin S.S."/>
            <person name="Lindquist E."/>
            <person name="Lipzen A.M."/>
            <person name="Lu C.W."/>
            <person name="De Luna E."/>
            <person name="Martienssen R.A."/>
            <person name="Minamino N."/>
            <person name="Mizutani M."/>
            <person name="Mizutani M."/>
            <person name="Mochizuki N."/>
            <person name="Monte I."/>
            <person name="Mosher R."/>
            <person name="Nagasaki H."/>
            <person name="Nakagami H."/>
            <person name="Naramoto S."/>
            <person name="Nishitani K."/>
            <person name="Ohtani M."/>
            <person name="Okamoto T."/>
            <person name="Okumura M."/>
            <person name="Phillips J."/>
            <person name="Pollak B."/>
            <person name="Reinders A."/>
            <person name="Rovekamp M."/>
            <person name="Sano R."/>
            <person name="Sawa S."/>
            <person name="Schmid M.W."/>
            <person name="Shirakawa M."/>
            <person name="Solano R."/>
            <person name="Spunde A."/>
            <person name="Suetsugu N."/>
            <person name="Sugano S."/>
            <person name="Sugiyama A."/>
            <person name="Sun R."/>
            <person name="Suzuki Y."/>
            <person name="Takenaka M."/>
            <person name="Takezawa D."/>
            <person name="Tomogane H."/>
            <person name="Tsuzuki M."/>
            <person name="Ueda T."/>
            <person name="Umeda M."/>
            <person name="Ward J.M."/>
            <person name="Watanabe Y."/>
            <person name="Yazaki K."/>
            <person name="Yokoyama R."/>
            <person name="Yoshitake Y."/>
            <person name="Yotsui I."/>
            <person name="Zachgo S."/>
            <person name="Schmutz J."/>
        </authorList>
    </citation>
    <scope>NUCLEOTIDE SEQUENCE [LARGE SCALE GENOMIC DNA]</scope>
    <source>
        <strain evidence="3">Tak-1</strain>
    </source>
</reference>
<reference evidence="2" key="2">
    <citation type="submission" date="2017-12" db="EMBL/GenBank/DDBJ databases">
        <title>WGS assembly of Marchantia polymorpha.</title>
        <authorList>
            <person name="Bowman J.L."/>
            <person name="Kohchi T."/>
            <person name="Yamato K.T."/>
            <person name="Jenkins J."/>
            <person name="Shu S."/>
            <person name="Ishizaki K."/>
            <person name="Yamaoka S."/>
            <person name="Nishihama R."/>
            <person name="Nakamura Y."/>
            <person name="Berger F."/>
            <person name="Adam C."/>
            <person name="Aki S.S."/>
            <person name="Althoff F."/>
            <person name="Araki T."/>
            <person name="Arteaga-Vazquez M.A."/>
            <person name="Balasubrmanian S."/>
            <person name="Bauer D."/>
            <person name="Boehm C.R."/>
            <person name="Briginshaw L."/>
            <person name="Caballero-Perez J."/>
            <person name="Catarino B."/>
            <person name="Chen F."/>
            <person name="Chiyoda S."/>
            <person name="Chovatia M."/>
            <person name="Davies K.M."/>
            <person name="Delmans M."/>
            <person name="Demura T."/>
            <person name="Dierschke T."/>
            <person name="Dolan L."/>
            <person name="Dorantes-Acosta A.E."/>
            <person name="Eklund D.M."/>
            <person name="Florent S.N."/>
            <person name="Flores-Sandoval E."/>
            <person name="Fujiyama A."/>
            <person name="Fukuzawa H."/>
            <person name="Galik B."/>
            <person name="Grimanelli D."/>
            <person name="Grimwood J."/>
            <person name="Grossniklaus U."/>
            <person name="Hamada T."/>
            <person name="Haseloff J."/>
            <person name="Hetherington A.J."/>
            <person name="Higo A."/>
            <person name="Hirakawa Y."/>
            <person name="Hundley H.N."/>
            <person name="Ikeda Y."/>
            <person name="Inoue K."/>
            <person name="Inoue S."/>
            <person name="Ishida S."/>
            <person name="Jia Q."/>
            <person name="Kakita M."/>
            <person name="Kanazawa T."/>
            <person name="Kawai Y."/>
            <person name="Kawashima T."/>
            <person name="Kennedy M."/>
            <person name="Kinose K."/>
            <person name="Kinoshita T."/>
            <person name="Kohara Y."/>
            <person name="Koide E."/>
            <person name="Komatsu K."/>
            <person name="Kopischke S."/>
            <person name="Kubo M."/>
            <person name="Kyozuka J."/>
            <person name="Lagercrantz U."/>
            <person name="Lin S.S."/>
            <person name="Lindquist E."/>
            <person name="Lipzen A.M."/>
            <person name="Lu C."/>
            <person name="Luna E.D."/>
            <person name="Martienssen R.A."/>
            <person name="Minamino N."/>
            <person name="Mizutani M."/>
            <person name="Mizutani M."/>
            <person name="Mochizuki N."/>
            <person name="Monte I."/>
            <person name="Mosher R."/>
            <person name="Nagasaki H."/>
            <person name="Nakagami H."/>
            <person name="Naramoto S."/>
            <person name="Nishitani K."/>
            <person name="Ohtani M."/>
            <person name="Okamoto T."/>
            <person name="Okumura M."/>
            <person name="Phillips J."/>
            <person name="Pollak B."/>
            <person name="Reinders A."/>
            <person name="Roevekamp M."/>
            <person name="Sano R."/>
            <person name="Sawa S."/>
            <person name="Schmid M.W."/>
            <person name="Shirakawa M."/>
            <person name="Solano R."/>
            <person name="Spunde A."/>
            <person name="Suetsugu N."/>
            <person name="Sugano S."/>
            <person name="Sugiyama A."/>
            <person name="Sun R."/>
            <person name="Suzuki Y."/>
            <person name="Takenaka M."/>
            <person name="Takezawa D."/>
            <person name="Tomogane H."/>
            <person name="Tsuzuki M."/>
            <person name="Ueda T."/>
            <person name="Umeda M."/>
            <person name="Ward J.M."/>
            <person name="Watanabe Y."/>
            <person name="Yazaki K."/>
            <person name="Yokoyama R."/>
            <person name="Yoshitake Y."/>
            <person name="Yotsui I."/>
            <person name="Zachgo S."/>
            <person name="Schmutz J."/>
        </authorList>
    </citation>
    <scope>NUCLEOTIDE SEQUENCE [LARGE SCALE GENOMIC DNA]</scope>
    <source>
        <strain evidence="2">Tak-1</strain>
    </source>
</reference>
<evidence type="ECO:0000256" key="1">
    <source>
        <dbReference type="SAM" id="SignalP"/>
    </source>
</evidence>
<dbReference type="AlphaFoldDB" id="A0A2R6W4R4"/>
<feature type="signal peptide" evidence="1">
    <location>
        <begin position="1"/>
        <end position="18"/>
    </location>
</feature>